<dbReference type="Proteomes" id="UP000677152">
    <property type="component" value="Chromosome"/>
</dbReference>
<dbReference type="Pfam" id="PF06675">
    <property type="entry name" value="DUF1177"/>
    <property type="match status" value="1"/>
</dbReference>
<evidence type="ECO:0000313" key="1">
    <source>
        <dbReference type="EMBL" id="QUF04449.1"/>
    </source>
</evidence>
<organism evidence="1 2">
    <name type="scientific">Actinosynnema pretiosum subsp. pretiosum</name>
    <dbReference type="NCBI Taxonomy" id="103721"/>
    <lineage>
        <taxon>Bacteria</taxon>
        <taxon>Bacillati</taxon>
        <taxon>Actinomycetota</taxon>
        <taxon>Actinomycetes</taxon>
        <taxon>Pseudonocardiales</taxon>
        <taxon>Pseudonocardiaceae</taxon>
        <taxon>Actinosynnema</taxon>
    </lineage>
</organism>
<accession>A0AA45L6G5</accession>
<sequence length="312" mass="32361">MSWRHVIEMSDLLDSPSASGKAVAEVLKSLGATEVEVTEVTGEAGETEFVKVLIPGTNGRSSGGDAPTLGIIGRLGGLGARPEQIGFVSDGDGALVALSAAAKLLDAAAKGDRLPGDVIVSTHVDPDAPTQPHDPVPFMGSSVDMAVTNSVEVSAEMDAIVSVDTTRGNRICNHRGFAITPTIKEGWILRVSESLLDIVERTSGQNPVVLPITTQDITPYGNDVYHVNSIVQPTTATPAPVVGVALTTVTAVPGSATGASDLQVVESAVRFVIETAKDYGRGIASFYDPAEFERLTSLYGSLAHLQTKGDGS</sequence>
<name>A0AA45L6G5_9PSEU</name>
<dbReference type="AlphaFoldDB" id="A0AA45L6G5"/>
<proteinExistence type="predicted"/>
<dbReference type="InterPro" id="IPR009561">
    <property type="entry name" value="DUF1177"/>
</dbReference>
<evidence type="ECO:0000313" key="2">
    <source>
        <dbReference type="Proteomes" id="UP000677152"/>
    </source>
</evidence>
<gene>
    <name evidence="1" type="ORF">KCV87_35005</name>
</gene>
<dbReference type="EMBL" id="CP073249">
    <property type="protein sequence ID" value="QUF04449.1"/>
    <property type="molecule type" value="Genomic_DNA"/>
</dbReference>
<protein>
    <submittedName>
        <fullName evidence="1">DUF1177 domain-containing protein</fullName>
    </submittedName>
</protein>
<reference evidence="1" key="1">
    <citation type="submission" date="2021-04" db="EMBL/GenBank/DDBJ databases">
        <title>Genomic sequence of Actinosynnema pretiosum subsp. pretiosum ATCC 31280 (C-14919).</title>
        <authorList>
            <person name="Bai L."/>
            <person name="Wang X."/>
            <person name="Xiao Y."/>
        </authorList>
    </citation>
    <scope>NUCLEOTIDE SEQUENCE</scope>
    <source>
        <strain evidence="1">ATCC 31280</strain>
    </source>
</reference>